<accession>A0A7X2Z5R5</accession>
<evidence type="ECO:0008006" key="3">
    <source>
        <dbReference type="Google" id="ProtNLM"/>
    </source>
</evidence>
<organism evidence="1 2">
    <name type="scientific">Paenibacillus woosongensis</name>
    <dbReference type="NCBI Taxonomy" id="307580"/>
    <lineage>
        <taxon>Bacteria</taxon>
        <taxon>Bacillati</taxon>
        <taxon>Bacillota</taxon>
        <taxon>Bacilli</taxon>
        <taxon>Bacillales</taxon>
        <taxon>Paenibacillaceae</taxon>
        <taxon>Paenibacillus</taxon>
    </lineage>
</organism>
<dbReference type="Proteomes" id="UP000447876">
    <property type="component" value="Unassembled WGS sequence"/>
</dbReference>
<comment type="caution">
    <text evidence="1">The sequence shown here is derived from an EMBL/GenBank/DDBJ whole genome shotgun (WGS) entry which is preliminary data.</text>
</comment>
<reference evidence="1 2" key="1">
    <citation type="submission" date="2019-11" db="EMBL/GenBank/DDBJ databases">
        <title>Draft genome sequences of five Paenibacillus species of dairy origin.</title>
        <authorList>
            <person name="Olajide A.M."/>
            <person name="Chen S."/>
            <person name="Lapointe G."/>
        </authorList>
    </citation>
    <scope>NUCLEOTIDE SEQUENCE [LARGE SCALE GENOMIC DNA]</scope>
    <source>
        <strain evidence="1 2">12CR55</strain>
    </source>
</reference>
<gene>
    <name evidence="1" type="ORF">GNP95_24490</name>
</gene>
<evidence type="ECO:0000313" key="1">
    <source>
        <dbReference type="EMBL" id="MUG48106.1"/>
    </source>
</evidence>
<dbReference type="AlphaFoldDB" id="A0A7X2Z5R5"/>
<proteinExistence type="predicted"/>
<protein>
    <recommendedName>
        <fullName evidence="3">Butirosin biosynthesis protein H N-terminal domain-containing protein</fullName>
    </recommendedName>
</protein>
<dbReference type="EMBL" id="WNZW01000020">
    <property type="protein sequence ID" value="MUG48106.1"/>
    <property type="molecule type" value="Genomic_DNA"/>
</dbReference>
<dbReference type="RefSeq" id="WP_155613457.1">
    <property type="nucleotide sequence ID" value="NZ_WNZW01000020.1"/>
</dbReference>
<name>A0A7X2Z5R5_9BACL</name>
<evidence type="ECO:0000313" key="2">
    <source>
        <dbReference type="Proteomes" id="UP000447876"/>
    </source>
</evidence>
<dbReference type="OrthoDB" id="2624539at2"/>
<sequence>MSAVLLPIQPPMITGYVHHGHVLSILAHYPESSDWFYSNYIQLYCHRNFKDSSVPFNFFIYDELIYEADKQRYTTGLSHYLNSIPWLSAEKISRQRILQMGRDCVSFLKECIHAECYVFTYIDEFFIPYTPFFQKNRFAHQVLIFGYDDEAGTFQVADFIQDRNQTKYTQFDVPYEHMAQGFSQVELAGEHRQYTYLLRYRPHIVYPFDLQHACRQLSAYVNSGNSYQDMRNMQPPIDLAYGMESYSCLQNYLEQLRQDRIAFDIRPFHIMWEHKTCMQARLDHLITRLGLEDLRDVAAEYAQVEKGMRTVRLMLMMYQQNQDPALISKMIAALQETAPLEQSLLERMLAVMSSSDAYLKGGIR</sequence>